<dbReference type="AlphaFoldDB" id="A0A0C3NPC2"/>
<evidence type="ECO:0000313" key="9">
    <source>
        <dbReference type="Proteomes" id="UP000053257"/>
    </source>
</evidence>
<dbReference type="PANTHER" id="PTHR11552">
    <property type="entry name" value="GLUCOSE-METHANOL-CHOLINE GMC OXIDOREDUCTASE"/>
    <property type="match status" value="1"/>
</dbReference>
<evidence type="ECO:0000256" key="3">
    <source>
        <dbReference type="PIRSR" id="PIRSR000137-1"/>
    </source>
</evidence>
<name>A0A0C3NPC2_PHLG1</name>
<dbReference type="InterPro" id="IPR012132">
    <property type="entry name" value="GMC_OxRdtase"/>
</dbReference>
<evidence type="ECO:0000259" key="7">
    <source>
        <dbReference type="PROSITE" id="PS00624"/>
    </source>
</evidence>
<accession>A0A0C3NPC2</accession>
<dbReference type="EMBL" id="KN840506">
    <property type="protein sequence ID" value="KIP06969.1"/>
    <property type="molecule type" value="Genomic_DNA"/>
</dbReference>
<gene>
    <name evidence="8" type="ORF">PHLGIDRAFT_30220</name>
</gene>
<keyword evidence="4 5" id="KW-0274">FAD</keyword>
<dbReference type="PROSITE" id="PS00624">
    <property type="entry name" value="GMC_OXRED_2"/>
    <property type="match status" value="1"/>
</dbReference>
<feature type="binding site" evidence="4">
    <location>
        <position position="101"/>
    </location>
    <ligand>
        <name>FAD</name>
        <dbReference type="ChEBI" id="CHEBI:57692"/>
    </ligand>
</feature>
<dbReference type="STRING" id="745531.A0A0C3NPC2"/>
<protein>
    <recommendedName>
        <fullName evidence="6 7">Glucose-methanol-choline oxidoreductase N-terminal domain-containing protein</fullName>
    </recommendedName>
</protein>
<dbReference type="Pfam" id="PF05199">
    <property type="entry name" value="GMC_oxred_C"/>
    <property type="match status" value="1"/>
</dbReference>
<evidence type="ECO:0000259" key="6">
    <source>
        <dbReference type="PROSITE" id="PS00623"/>
    </source>
</evidence>
<feature type="domain" description="Glucose-methanol-choline oxidoreductase N-terminal" evidence="6">
    <location>
        <begin position="95"/>
        <end position="118"/>
    </location>
</feature>
<dbReference type="Gene3D" id="3.50.50.60">
    <property type="entry name" value="FAD/NAD(P)-binding domain"/>
    <property type="match status" value="1"/>
</dbReference>
<dbReference type="InterPro" id="IPR007867">
    <property type="entry name" value="GMC_OxRtase_C"/>
</dbReference>
<dbReference type="PIRSF" id="PIRSF000137">
    <property type="entry name" value="Alcohol_oxidase"/>
    <property type="match status" value="1"/>
</dbReference>
<proteinExistence type="inferred from homology"/>
<dbReference type="Proteomes" id="UP000053257">
    <property type="component" value="Unassembled WGS sequence"/>
</dbReference>
<keyword evidence="9" id="KW-1185">Reference proteome</keyword>
<feature type="domain" description="Glucose-methanol-choline oxidoreductase N-terminal" evidence="7">
    <location>
        <begin position="271"/>
        <end position="285"/>
    </location>
</feature>
<evidence type="ECO:0000256" key="1">
    <source>
        <dbReference type="ARBA" id="ARBA00001974"/>
    </source>
</evidence>
<keyword evidence="5" id="KW-0285">Flavoprotein</keyword>
<dbReference type="GO" id="GO:0050660">
    <property type="term" value="F:flavin adenine dinucleotide binding"/>
    <property type="evidence" value="ECO:0007669"/>
    <property type="project" value="InterPro"/>
</dbReference>
<evidence type="ECO:0000256" key="2">
    <source>
        <dbReference type="ARBA" id="ARBA00010790"/>
    </source>
</evidence>
<organism evidence="8 9">
    <name type="scientific">Phlebiopsis gigantea (strain 11061_1 CR5-6)</name>
    <name type="common">White-rot fungus</name>
    <name type="synonym">Peniophora gigantea</name>
    <dbReference type="NCBI Taxonomy" id="745531"/>
    <lineage>
        <taxon>Eukaryota</taxon>
        <taxon>Fungi</taxon>
        <taxon>Dikarya</taxon>
        <taxon>Basidiomycota</taxon>
        <taxon>Agaricomycotina</taxon>
        <taxon>Agaricomycetes</taxon>
        <taxon>Polyporales</taxon>
        <taxon>Phanerochaetaceae</taxon>
        <taxon>Phlebiopsis</taxon>
    </lineage>
</organism>
<feature type="active site" description="Proton acceptor" evidence="3">
    <location>
        <position position="550"/>
    </location>
</feature>
<dbReference type="Gene3D" id="3.30.560.10">
    <property type="entry name" value="Glucose Oxidase, domain 3"/>
    <property type="match status" value="1"/>
</dbReference>
<reference evidence="8 9" key="1">
    <citation type="journal article" date="2014" name="PLoS Genet.">
        <title>Analysis of the Phlebiopsis gigantea genome, transcriptome and secretome provides insight into its pioneer colonization strategies of wood.</title>
        <authorList>
            <person name="Hori C."/>
            <person name="Ishida T."/>
            <person name="Igarashi K."/>
            <person name="Samejima M."/>
            <person name="Suzuki H."/>
            <person name="Master E."/>
            <person name="Ferreira P."/>
            <person name="Ruiz-Duenas F.J."/>
            <person name="Held B."/>
            <person name="Canessa P."/>
            <person name="Larrondo L.F."/>
            <person name="Schmoll M."/>
            <person name="Druzhinina I.S."/>
            <person name="Kubicek C.P."/>
            <person name="Gaskell J.A."/>
            <person name="Kersten P."/>
            <person name="St John F."/>
            <person name="Glasner J."/>
            <person name="Sabat G."/>
            <person name="Splinter BonDurant S."/>
            <person name="Syed K."/>
            <person name="Yadav J."/>
            <person name="Mgbeahuruike A.C."/>
            <person name="Kovalchuk A."/>
            <person name="Asiegbu F.O."/>
            <person name="Lackner G."/>
            <person name="Hoffmeister D."/>
            <person name="Rencoret J."/>
            <person name="Gutierrez A."/>
            <person name="Sun H."/>
            <person name="Lindquist E."/>
            <person name="Barry K."/>
            <person name="Riley R."/>
            <person name="Grigoriev I.V."/>
            <person name="Henrissat B."/>
            <person name="Kues U."/>
            <person name="Berka R.M."/>
            <person name="Martinez A.T."/>
            <person name="Covert S.F."/>
            <person name="Blanchette R.A."/>
            <person name="Cullen D."/>
        </authorList>
    </citation>
    <scope>NUCLEOTIDE SEQUENCE [LARGE SCALE GENOMIC DNA]</scope>
    <source>
        <strain evidence="8 9">11061_1 CR5-6</strain>
    </source>
</reference>
<evidence type="ECO:0000313" key="8">
    <source>
        <dbReference type="EMBL" id="KIP06969.1"/>
    </source>
</evidence>
<evidence type="ECO:0000256" key="5">
    <source>
        <dbReference type="RuleBase" id="RU003968"/>
    </source>
</evidence>
<comment type="cofactor">
    <cofactor evidence="1 4">
        <name>FAD</name>
        <dbReference type="ChEBI" id="CHEBI:57692"/>
    </cofactor>
</comment>
<dbReference type="OrthoDB" id="269227at2759"/>
<dbReference type="PANTHER" id="PTHR11552:SF219">
    <property type="entry name" value="GLUCOSE-METHANOL-CHOLINE OXIDOREDUCTASE N-TERMINAL DOMAIN-CONTAINING PROTEIN"/>
    <property type="match status" value="1"/>
</dbReference>
<dbReference type="InterPro" id="IPR036188">
    <property type="entry name" value="FAD/NAD-bd_sf"/>
</dbReference>
<dbReference type="Pfam" id="PF00732">
    <property type="entry name" value="GMC_oxred_N"/>
    <property type="match status" value="1"/>
</dbReference>
<dbReference type="HOGENOM" id="CLU_002865_7_2_1"/>
<feature type="active site" description="Proton donor" evidence="3">
    <location>
        <position position="504"/>
    </location>
</feature>
<dbReference type="SUPFAM" id="SSF54373">
    <property type="entry name" value="FAD-linked reductases, C-terminal domain"/>
    <property type="match status" value="1"/>
</dbReference>
<dbReference type="PROSITE" id="PS00623">
    <property type="entry name" value="GMC_OXRED_1"/>
    <property type="match status" value="1"/>
</dbReference>
<evidence type="ECO:0000256" key="4">
    <source>
        <dbReference type="PIRSR" id="PIRSR000137-2"/>
    </source>
</evidence>
<dbReference type="InterPro" id="IPR000172">
    <property type="entry name" value="GMC_OxRdtase_N"/>
</dbReference>
<dbReference type="SUPFAM" id="SSF51905">
    <property type="entry name" value="FAD/NAD(P)-binding domain"/>
    <property type="match status" value="1"/>
</dbReference>
<comment type="similarity">
    <text evidence="2 5">Belongs to the GMC oxidoreductase family.</text>
</comment>
<sequence length="572" mass="62618">MWPFSVTSYPQKSPQELDGEYDYIIVGGGTAGCVLARRLADDRRCTVLLVERGDTRNNFLDRFPLLSTHQFSGKKHSVVTTARFTADRDTEVIAGKGLGGTSRINGMQYTRAVPGEFNAWARAGRKGWSYDEMVPYFQRAERLWSPVQAPPNEFFFGCSAQIARAAERIGLANCKDVNDASLPTSGHYMTHQTVDQSGNRSSTYRAYLPQDFALAHKDHLHICTNTIARKVELSRTEDGSLRATGVILQATSPGAPSLHVSARKEVILACGALVTPQILMLSGIGPADHLKSLDVLVIHPMEGVGANLQDHVGAVFVTQCPLWDSIVALFVNPWSLMYQMLRFLILGDGWFRYPYMELSIFTKKSFLDQEYGQRALSDEEKDSSRSENIPDIEIMTGAICNFHAPGFNQDEGGFCMLPTVLRPASRGTVRLASSDPLDTPLYDFNYLSAPEDRAVLRAGVRLCMRLTREMRAAGYAAPDFTAPASGSDADVDAFVAAHGQSFFHFASSCRMAPVDDPAGPGVVDDALRVHGVPNLRVCDASVFPQVPAAHLQAPVIAVAEKCADMVKETGRC</sequence>
<dbReference type="GO" id="GO:0016614">
    <property type="term" value="F:oxidoreductase activity, acting on CH-OH group of donors"/>
    <property type="evidence" value="ECO:0007669"/>
    <property type="project" value="InterPro"/>
</dbReference>